<name>A0A1M3L679_9BACT</name>
<dbReference type="PROSITE" id="PS51257">
    <property type="entry name" value="PROKAR_LIPOPROTEIN"/>
    <property type="match status" value="1"/>
</dbReference>
<evidence type="ECO:0000256" key="2">
    <source>
        <dbReference type="ARBA" id="ARBA00023054"/>
    </source>
</evidence>
<evidence type="ECO:0000256" key="1">
    <source>
        <dbReference type="ARBA" id="ARBA00004196"/>
    </source>
</evidence>
<evidence type="ECO:0000256" key="3">
    <source>
        <dbReference type="SAM" id="Coils"/>
    </source>
</evidence>
<evidence type="ECO:0000313" key="6">
    <source>
        <dbReference type="Proteomes" id="UP000184233"/>
    </source>
</evidence>
<reference evidence="5 6" key="1">
    <citation type="submission" date="2016-09" db="EMBL/GenBank/DDBJ databases">
        <title>Genome-resolved meta-omics ties microbial dynamics to process performance in biotechnology for thiocyanate degradation.</title>
        <authorList>
            <person name="Kantor R.S."/>
            <person name="Huddy R.J."/>
            <person name="Iyer R."/>
            <person name="Thomas B.C."/>
            <person name="Brown C.T."/>
            <person name="Anantharaman K."/>
            <person name="Tringe S."/>
            <person name="Hettich R.L."/>
            <person name="Harrison S.T."/>
            <person name="Banfield J.F."/>
        </authorList>
    </citation>
    <scope>NUCLEOTIDE SEQUENCE [LARGE SCALE GENOMIC DNA]</scope>
    <source>
        <strain evidence="5">59-99</strain>
    </source>
</reference>
<dbReference type="Gene3D" id="2.40.30.170">
    <property type="match status" value="1"/>
</dbReference>
<feature type="signal peptide" evidence="4">
    <location>
        <begin position="1"/>
        <end position="17"/>
    </location>
</feature>
<dbReference type="STRING" id="1895771.BGO89_00295"/>
<dbReference type="EMBL" id="MKVH01000002">
    <property type="protein sequence ID" value="OJX61077.1"/>
    <property type="molecule type" value="Genomic_DNA"/>
</dbReference>
<evidence type="ECO:0000313" key="5">
    <source>
        <dbReference type="EMBL" id="OJX61077.1"/>
    </source>
</evidence>
<organism evidence="5 6">
    <name type="scientific">Candidatus Kapaibacterium thiocyanatum</name>
    <dbReference type="NCBI Taxonomy" id="1895771"/>
    <lineage>
        <taxon>Bacteria</taxon>
        <taxon>Pseudomonadati</taxon>
        <taxon>Candidatus Kapaibacteriota</taxon>
        <taxon>Candidatus Kapaibacteriia</taxon>
        <taxon>Candidatus Kapaibacteriales</taxon>
        <taxon>Candidatus Kapaibacteriaceae</taxon>
        <taxon>Candidatus Kapaibacterium</taxon>
    </lineage>
</organism>
<gene>
    <name evidence="5" type="ORF">BGO89_00295</name>
</gene>
<dbReference type="PANTHER" id="PTHR32347">
    <property type="entry name" value="EFFLUX SYSTEM COMPONENT YKNX-RELATED"/>
    <property type="match status" value="1"/>
</dbReference>
<comment type="subcellular location">
    <subcellularLocation>
        <location evidence="1">Cell envelope</location>
    </subcellularLocation>
</comment>
<dbReference type="Proteomes" id="UP000184233">
    <property type="component" value="Unassembled WGS sequence"/>
</dbReference>
<comment type="caution">
    <text evidence="5">The sequence shown here is derived from an EMBL/GenBank/DDBJ whole genome shotgun (WGS) entry which is preliminary data.</text>
</comment>
<feature type="coiled-coil region" evidence="3">
    <location>
        <begin position="89"/>
        <end position="147"/>
    </location>
</feature>
<feature type="chain" id="PRO_5013019243" evidence="4">
    <location>
        <begin position="18"/>
        <end position="298"/>
    </location>
</feature>
<dbReference type="InterPro" id="IPR050465">
    <property type="entry name" value="UPF0194_transport"/>
</dbReference>
<dbReference type="GO" id="GO:0030313">
    <property type="term" value="C:cell envelope"/>
    <property type="evidence" value="ECO:0007669"/>
    <property type="project" value="UniProtKB-SubCell"/>
</dbReference>
<proteinExistence type="predicted"/>
<protein>
    <submittedName>
        <fullName evidence="5">HlyD family secretion protein</fullName>
    </submittedName>
</protein>
<evidence type="ECO:0000256" key="4">
    <source>
        <dbReference type="SAM" id="SignalP"/>
    </source>
</evidence>
<sequence length="298" mass="32915">MFTKFIMIVMTASIVVACGNGDNDADAAGTFETEEVIVSSQATGLIERLDIEEGQTLVDGQDVGYVDTTQLDLKKKQLVAQIDAVLSRKPQIATQIAALREQLVTAERELQRVTKLVQAEAATTKQLDDARAQVAVLEKQIDAQYSTLGISSQSITQEAIPLRVQIEQLDDQIAKSRIVNRIPGTVLTKYAQAQEVTAVGKPLYRIGDLSTVTLRAYVTGNQFSSIRLNQNVRVLVDDGQNGYREYSGTISWISDKAEFTPKTIQTKDERANLVYAVKVRVKNDGRLKIGMYGEVRFK</sequence>
<dbReference type="PANTHER" id="PTHR32347:SF23">
    <property type="entry name" value="BLL5650 PROTEIN"/>
    <property type="match status" value="1"/>
</dbReference>
<dbReference type="AlphaFoldDB" id="A0A1M3L679"/>
<keyword evidence="4" id="KW-0732">Signal</keyword>
<keyword evidence="2 3" id="KW-0175">Coiled coil</keyword>
<dbReference type="SUPFAM" id="SSF111369">
    <property type="entry name" value="HlyD-like secretion proteins"/>
    <property type="match status" value="1"/>
</dbReference>
<accession>A0A1M3L679</accession>